<dbReference type="eggNOG" id="arCOG09497">
    <property type="taxonomic scope" value="Archaea"/>
</dbReference>
<accession>F6D4J3</accession>
<protein>
    <recommendedName>
        <fullName evidence="3">DUF4145 domain-containing protein</fullName>
    </recommendedName>
</protein>
<dbReference type="HOGENOM" id="CLU_1033178_0_0_2"/>
<evidence type="ECO:0000313" key="2">
    <source>
        <dbReference type="Proteomes" id="UP000009231"/>
    </source>
</evidence>
<proteinExistence type="predicted"/>
<evidence type="ECO:0000313" key="1">
    <source>
        <dbReference type="EMBL" id="AEG19233.1"/>
    </source>
</evidence>
<name>F6D4J3_METPW</name>
<dbReference type="Proteomes" id="UP000009231">
    <property type="component" value="Chromosome"/>
</dbReference>
<sequence length="248" mass="28475">MKNSKDSIKKELNDLVKEGSSLLECSEESTLKRSPTRYQQWYTKSLNLVRQLLPDRIKEFEELYQIEKRKEINITTYGISDYLLGLRVTQGRKNSSWDAFDHEGIIVRKFLQQLSILTSANTRIDSLLSDVKGVLRADLFDNEIDAAESLLKAKHLRAAGAVAGVVLESHLAEVCNNHGVKLKKKNPTIDNYNQALKDNEILDLPNWRQIQRLGDIRNYCSHKKERDPTHDEVEELINGVNKVIKTIF</sequence>
<reference evidence="1 2" key="1">
    <citation type="journal article" date="2014" name="Int. J. Syst. Evol. Microbiol.">
        <title>Methanobacterium paludis sp. nov. and a novel strain of Methanobacterium lacus isolated from northern peatlands.</title>
        <authorList>
            <person name="Cadillo-Quiroz H."/>
            <person name="Brauer S.L."/>
            <person name="Goodson N."/>
            <person name="Yavitt J.B."/>
            <person name="Zinder S.H."/>
        </authorList>
    </citation>
    <scope>NUCLEOTIDE SEQUENCE [LARGE SCALE GENOMIC DNA]</scope>
    <source>
        <strain evidence="2">DSM 25820 / JCM 18151 / SWAN1</strain>
    </source>
</reference>
<dbReference type="AlphaFoldDB" id="F6D4J3"/>
<dbReference type="KEGG" id="mew:MSWAN_2225"/>
<evidence type="ECO:0008006" key="3">
    <source>
        <dbReference type="Google" id="ProtNLM"/>
    </source>
</evidence>
<organism evidence="1 2">
    <name type="scientific">Methanobacterium paludis (strain DSM 25820 / JCM 18151 / SWAN1)</name>
    <dbReference type="NCBI Taxonomy" id="868131"/>
    <lineage>
        <taxon>Archaea</taxon>
        <taxon>Methanobacteriati</taxon>
        <taxon>Methanobacteriota</taxon>
        <taxon>Methanomada group</taxon>
        <taxon>Methanobacteria</taxon>
        <taxon>Methanobacteriales</taxon>
        <taxon>Methanobacteriaceae</taxon>
        <taxon>Methanobacterium</taxon>
    </lineage>
</organism>
<dbReference type="GeneID" id="10669750"/>
<dbReference type="EMBL" id="CP002772">
    <property type="protein sequence ID" value="AEG19233.1"/>
    <property type="molecule type" value="Genomic_DNA"/>
</dbReference>
<gene>
    <name evidence="1" type="ordered locus">MSWAN_2225</name>
</gene>
<dbReference type="STRING" id="868131.MSWAN_2225"/>
<dbReference type="OrthoDB" id="104975at2157"/>
<keyword evidence="2" id="KW-1185">Reference proteome</keyword>
<dbReference type="RefSeq" id="WP_013826732.1">
    <property type="nucleotide sequence ID" value="NC_015574.1"/>
</dbReference>